<feature type="region of interest" description="Disordered" evidence="1">
    <location>
        <begin position="154"/>
        <end position="204"/>
    </location>
</feature>
<sequence>MTSEREKCGLTSLLPMSCRGRAEAFARRLHSRLRSLGSQDENGSADESSWLAAHENPIAISQPRHSTDNEAYFDFGLLESPSSPEEEIDESEIHRLINKDNLKHSHSSECHCPKAKEKKINLINSFKATSNDSDSDGSFYDTENDIDQRIINHVNGDTNSESSKSQDSETEICVSSQEISNQEESFATTSDCTPQPSSSLSEDVSTLSLRDADYPSLETSGTFVDLQKYENEIADDVAYITCNREVDQEIIDSNYTSANGEVSTCSTDDTDTYISCLNVEKDLTVEDPSPTETSAETKNIEIQGNKDEGDDEEERPLRVRRCSSLRTGKTPPSTPGRKKIVRFADVLGLDLADVRTFLDEIPKVPISAYEDLSDVDLSDSSDSNLVNSTNISHGVKADKILMPLFQQPVGQSNFLDLVRDNQVCLENAFVEDPLTLSIKGTVRVRNLDFHKSVYIRYSLDSWKTFADVQACYVENSCDGFSDKFSFLIYAHTLSVGQRIEFACRFQCKGCQYWDSNNGANYCFQCLPASNNTPVAPITSVDDWGASFY</sequence>
<evidence type="ECO:0000256" key="1">
    <source>
        <dbReference type="SAM" id="MobiDB-lite"/>
    </source>
</evidence>
<dbReference type="PROSITE" id="PS51159">
    <property type="entry name" value="CBM21"/>
    <property type="match status" value="1"/>
</dbReference>
<protein>
    <recommendedName>
        <fullName evidence="2">CBM21 domain-containing protein</fullName>
    </recommendedName>
</protein>
<dbReference type="GO" id="GO:0005979">
    <property type="term" value="P:regulation of glycogen biosynthetic process"/>
    <property type="evidence" value="ECO:0007669"/>
    <property type="project" value="TreeGrafter"/>
</dbReference>
<evidence type="ECO:0000313" key="3">
    <source>
        <dbReference type="EMBL" id="KAJ8942009.1"/>
    </source>
</evidence>
<reference evidence="3" key="1">
    <citation type="journal article" date="2023" name="Insect Mol. Biol.">
        <title>Genome sequencing provides insights into the evolution of gene families encoding plant cell wall-degrading enzymes in longhorned beetles.</title>
        <authorList>
            <person name="Shin N.R."/>
            <person name="Okamura Y."/>
            <person name="Kirsch R."/>
            <person name="Pauchet Y."/>
        </authorList>
    </citation>
    <scope>NUCLEOTIDE SEQUENCE</scope>
    <source>
        <strain evidence="3">RBIC_L_NR</strain>
    </source>
</reference>
<evidence type="ECO:0000313" key="4">
    <source>
        <dbReference type="Proteomes" id="UP001162156"/>
    </source>
</evidence>
<evidence type="ECO:0000259" key="2">
    <source>
        <dbReference type="PROSITE" id="PS51159"/>
    </source>
</evidence>
<dbReference type="AlphaFoldDB" id="A0AAV8XSJ4"/>
<dbReference type="GO" id="GO:0000164">
    <property type="term" value="C:protein phosphatase type 1 complex"/>
    <property type="evidence" value="ECO:0007669"/>
    <property type="project" value="TreeGrafter"/>
</dbReference>
<dbReference type="PANTHER" id="PTHR12307:SF36">
    <property type="entry name" value="GLYCOGEN-BINDING SUBUNIT 76A"/>
    <property type="match status" value="1"/>
</dbReference>
<dbReference type="InterPro" id="IPR038175">
    <property type="entry name" value="CBM21_dom_sf"/>
</dbReference>
<feature type="domain" description="CBM21" evidence="2">
    <location>
        <begin position="415"/>
        <end position="524"/>
    </location>
</feature>
<dbReference type="InterPro" id="IPR050782">
    <property type="entry name" value="PP1_regulatory_subunit_3"/>
</dbReference>
<comment type="caution">
    <text evidence="3">The sequence shown here is derived from an EMBL/GenBank/DDBJ whole genome shotgun (WGS) entry which is preliminary data.</text>
</comment>
<organism evidence="3 4">
    <name type="scientific">Rhamnusium bicolor</name>
    <dbReference type="NCBI Taxonomy" id="1586634"/>
    <lineage>
        <taxon>Eukaryota</taxon>
        <taxon>Metazoa</taxon>
        <taxon>Ecdysozoa</taxon>
        <taxon>Arthropoda</taxon>
        <taxon>Hexapoda</taxon>
        <taxon>Insecta</taxon>
        <taxon>Pterygota</taxon>
        <taxon>Neoptera</taxon>
        <taxon>Endopterygota</taxon>
        <taxon>Coleoptera</taxon>
        <taxon>Polyphaga</taxon>
        <taxon>Cucujiformia</taxon>
        <taxon>Chrysomeloidea</taxon>
        <taxon>Cerambycidae</taxon>
        <taxon>Lepturinae</taxon>
        <taxon>Rhagiini</taxon>
        <taxon>Rhamnusium</taxon>
    </lineage>
</organism>
<feature type="region of interest" description="Disordered" evidence="1">
    <location>
        <begin position="284"/>
        <end position="317"/>
    </location>
</feature>
<dbReference type="Gene3D" id="2.60.40.2440">
    <property type="entry name" value="Carbohydrate binding type-21 domain"/>
    <property type="match status" value="1"/>
</dbReference>
<dbReference type="Proteomes" id="UP001162156">
    <property type="component" value="Unassembled WGS sequence"/>
</dbReference>
<dbReference type="GO" id="GO:0008157">
    <property type="term" value="F:protein phosphatase 1 binding"/>
    <property type="evidence" value="ECO:0007669"/>
    <property type="project" value="TreeGrafter"/>
</dbReference>
<dbReference type="PANTHER" id="PTHR12307">
    <property type="entry name" value="PROTEIN PHOSPHATASE 1 REGULATORY SUBUNIT"/>
    <property type="match status" value="1"/>
</dbReference>
<keyword evidence="4" id="KW-1185">Reference proteome</keyword>
<dbReference type="InterPro" id="IPR005036">
    <property type="entry name" value="CBM21_dom"/>
</dbReference>
<proteinExistence type="predicted"/>
<name>A0AAV8XSJ4_9CUCU</name>
<feature type="compositionally biased region" description="Polar residues" evidence="1">
    <location>
        <begin position="155"/>
        <end position="165"/>
    </location>
</feature>
<dbReference type="Pfam" id="PF03370">
    <property type="entry name" value="CBM_21"/>
    <property type="match status" value="1"/>
</dbReference>
<accession>A0AAV8XSJ4</accession>
<feature type="compositionally biased region" description="Polar residues" evidence="1">
    <location>
        <begin position="173"/>
        <end position="196"/>
    </location>
</feature>
<dbReference type="GO" id="GO:2001069">
    <property type="term" value="F:glycogen binding"/>
    <property type="evidence" value="ECO:0007669"/>
    <property type="project" value="TreeGrafter"/>
</dbReference>
<dbReference type="EMBL" id="JANEYF010002810">
    <property type="protein sequence ID" value="KAJ8942009.1"/>
    <property type="molecule type" value="Genomic_DNA"/>
</dbReference>
<feature type="compositionally biased region" description="Polar residues" evidence="1">
    <location>
        <begin position="290"/>
        <end position="302"/>
    </location>
</feature>
<gene>
    <name evidence="3" type="ORF">NQ314_010239</name>
</gene>